<proteinExistence type="predicted"/>
<feature type="compositionally biased region" description="Basic and acidic residues" evidence="1">
    <location>
        <begin position="1"/>
        <end position="10"/>
    </location>
</feature>
<protein>
    <submittedName>
        <fullName evidence="2">Uncharacterized protein</fullName>
    </submittedName>
</protein>
<comment type="caution">
    <text evidence="2">The sequence shown here is derived from an EMBL/GenBank/DDBJ whole genome shotgun (WGS) entry which is preliminary data.</text>
</comment>
<evidence type="ECO:0000256" key="1">
    <source>
        <dbReference type="SAM" id="MobiDB-lite"/>
    </source>
</evidence>
<evidence type="ECO:0000313" key="3">
    <source>
        <dbReference type="Proteomes" id="UP001157138"/>
    </source>
</evidence>
<name>A0ABQ6EVU4_9VIBR</name>
<feature type="region of interest" description="Disordered" evidence="1">
    <location>
        <begin position="1"/>
        <end position="39"/>
    </location>
</feature>
<reference evidence="3" key="1">
    <citation type="journal article" date="2019" name="Int. J. Syst. Evol. Microbiol.">
        <title>The Global Catalogue of Microorganisms (GCM) 10K type strain sequencing project: providing services to taxonomists for standard genome sequencing and annotation.</title>
        <authorList>
            <consortium name="The Broad Institute Genomics Platform"/>
            <consortium name="The Broad Institute Genome Sequencing Center for Infectious Disease"/>
            <person name="Wu L."/>
            <person name="Ma J."/>
        </authorList>
    </citation>
    <scope>NUCLEOTIDE SEQUENCE [LARGE SCALE GENOMIC DNA]</scope>
    <source>
        <strain evidence="3">NBRC 108723</strain>
    </source>
</reference>
<dbReference type="Proteomes" id="UP001157138">
    <property type="component" value="Unassembled WGS sequence"/>
</dbReference>
<dbReference type="EMBL" id="BSPW01000015">
    <property type="protein sequence ID" value="GLT16924.1"/>
    <property type="molecule type" value="Genomic_DNA"/>
</dbReference>
<evidence type="ECO:0000313" key="2">
    <source>
        <dbReference type="EMBL" id="GLT16924.1"/>
    </source>
</evidence>
<organism evidence="2 3">
    <name type="scientific">Vibrio zhanjiangensis</name>
    <dbReference type="NCBI Taxonomy" id="1046128"/>
    <lineage>
        <taxon>Bacteria</taxon>
        <taxon>Pseudomonadati</taxon>
        <taxon>Pseudomonadota</taxon>
        <taxon>Gammaproteobacteria</taxon>
        <taxon>Vibrionales</taxon>
        <taxon>Vibrionaceae</taxon>
        <taxon>Vibrio</taxon>
    </lineage>
</organism>
<gene>
    <name evidence="2" type="ORF">GCM10007938_07010</name>
</gene>
<keyword evidence="3" id="KW-1185">Reference proteome</keyword>
<accession>A0ABQ6EVU4</accession>
<sequence>MAQQSEDFRNKRASKAAAARKAEQTSQKMTSTDKPRGIEGAIKSLDKNGKKLNDFIGVLSMFK</sequence>